<keyword evidence="1" id="KW-0812">Transmembrane</keyword>
<feature type="transmembrane region" description="Helical" evidence="1">
    <location>
        <begin position="460"/>
        <end position="482"/>
    </location>
</feature>
<dbReference type="Pfam" id="PF13962">
    <property type="entry name" value="PGG"/>
    <property type="match status" value="4"/>
</dbReference>
<accession>A0A3B6BYI5</accession>
<evidence type="ECO:0000313" key="3">
    <source>
        <dbReference type="EnsemblPlants" id="TraesCS2B02G065700.1"/>
    </source>
</evidence>
<dbReference type="STRING" id="4565.A0A3B6BYI5"/>
<feature type="transmembrane region" description="Helical" evidence="1">
    <location>
        <begin position="122"/>
        <end position="144"/>
    </location>
</feature>
<feature type="domain" description="PGG" evidence="2">
    <location>
        <begin position="351"/>
        <end position="454"/>
    </location>
</feature>
<dbReference type="Gramene" id="TraesCS2B02G065700.1">
    <property type="protein sequence ID" value="TraesCS2B02G065700.1"/>
    <property type="gene ID" value="TraesCS2B02G065700"/>
</dbReference>
<dbReference type="Gramene" id="TraesCS2B03G0141100.2">
    <property type="protein sequence ID" value="TraesCS2B03G0141100.2.CDS"/>
    <property type="gene ID" value="TraesCS2B03G0141100"/>
</dbReference>
<feature type="transmembrane region" description="Helical" evidence="1">
    <location>
        <begin position="95"/>
        <end position="116"/>
    </location>
</feature>
<feature type="transmembrane region" description="Helical" evidence="1">
    <location>
        <begin position="605"/>
        <end position="622"/>
    </location>
</feature>
<dbReference type="InterPro" id="IPR026961">
    <property type="entry name" value="PGG_dom"/>
</dbReference>
<reference evidence="3" key="2">
    <citation type="submission" date="2018-10" db="UniProtKB">
        <authorList>
            <consortium name="EnsemblPlants"/>
        </authorList>
    </citation>
    <scope>IDENTIFICATION</scope>
</reference>
<dbReference type="OMA" id="IAVHVCA"/>
<keyword evidence="4" id="KW-1185">Reference proteome</keyword>
<feature type="domain" description="PGG" evidence="2">
    <location>
        <begin position="170"/>
        <end position="287"/>
    </location>
</feature>
<evidence type="ECO:0000259" key="2">
    <source>
        <dbReference type="Pfam" id="PF13962"/>
    </source>
</evidence>
<dbReference type="Gramene" id="TraesCAD_scaffold_012694_01G000400.1">
    <property type="protein sequence ID" value="TraesCAD_scaffold_012694_01G000400.1"/>
    <property type="gene ID" value="TraesCAD_scaffold_012694_01G000400"/>
</dbReference>
<dbReference type="Gramene" id="TraesRN2B0100141700.2">
    <property type="protein sequence ID" value="TraesRN2B0100141700.2"/>
    <property type="gene ID" value="TraesRN2B0100141700"/>
</dbReference>
<dbReference type="PaxDb" id="4565-Traes_3B_3138C47AC.1"/>
<evidence type="ECO:0000256" key="1">
    <source>
        <dbReference type="SAM" id="Phobius"/>
    </source>
</evidence>
<feature type="transmembrane region" description="Helical" evidence="1">
    <location>
        <begin position="634"/>
        <end position="653"/>
    </location>
</feature>
<feature type="transmembrane region" description="Helical" evidence="1">
    <location>
        <begin position="403"/>
        <end position="422"/>
    </location>
</feature>
<feature type="transmembrane region" description="Helical" evidence="1">
    <location>
        <begin position="174"/>
        <end position="192"/>
    </location>
</feature>
<feature type="transmembrane region" description="Helical" evidence="1">
    <location>
        <begin position="20"/>
        <end position="39"/>
    </location>
</feature>
<name>A0A3B6BYI5_WHEAT</name>
<dbReference type="GO" id="GO:0016020">
    <property type="term" value="C:membrane"/>
    <property type="evidence" value="ECO:0000318"/>
    <property type="project" value="GO_Central"/>
</dbReference>
<feature type="transmembrane region" description="Helical" evidence="1">
    <location>
        <begin position="573"/>
        <end position="593"/>
    </location>
</feature>
<evidence type="ECO:0000313" key="4">
    <source>
        <dbReference type="Proteomes" id="UP000019116"/>
    </source>
</evidence>
<keyword evidence="1" id="KW-0472">Membrane</keyword>
<dbReference type="Gramene" id="TraesCLE_scaffold_006471_01G000200.1">
    <property type="protein sequence ID" value="TraesCLE_scaffold_006471_01G000200.1"/>
    <property type="gene ID" value="TraesCLE_scaffold_006471_01G000200"/>
</dbReference>
<feature type="domain" description="PGG" evidence="2">
    <location>
        <begin position="11"/>
        <end position="120"/>
    </location>
</feature>
<keyword evidence="1" id="KW-1133">Transmembrane helix</keyword>
<dbReference type="PANTHER" id="PTHR24177:SF375">
    <property type="entry name" value="PGG DOMAIN-CONTAINING PROTEIN"/>
    <property type="match status" value="1"/>
</dbReference>
<protein>
    <recommendedName>
        <fullName evidence="2">PGG domain-containing protein</fullName>
    </recommendedName>
</protein>
<dbReference type="PANTHER" id="PTHR24177">
    <property type="entry name" value="CASKIN"/>
    <property type="match status" value="1"/>
</dbReference>
<dbReference type="AlphaFoldDB" id="A0A3B6BYI5"/>
<feature type="transmembrane region" description="Helical" evidence="1">
    <location>
        <begin position="428"/>
        <end position="448"/>
    </location>
</feature>
<proteinExistence type="predicted"/>
<reference evidence="3" key="1">
    <citation type="submission" date="2018-08" db="EMBL/GenBank/DDBJ databases">
        <authorList>
            <person name="Rossello M."/>
        </authorList>
    </citation>
    <scope>NUCLEOTIDE SEQUENCE [LARGE SCALE GENOMIC DNA]</scope>
    <source>
        <strain evidence="3">cv. Chinese Spring</strain>
    </source>
</reference>
<feature type="transmembrane region" description="Helical" evidence="1">
    <location>
        <begin position="294"/>
        <end position="317"/>
    </location>
</feature>
<sequence length="674" mass="74665">MGTSNKDSDSKLYELNEQLLLLASLVTTVTYLSGLNLLGGNWQQMEDGHVAGNPILRYTDISRYRILYSFNATAFASSVMVCLILVMLRRNRKVWTMVLPVVMVVDLLSVIGSFAAGTCRDAFTTIFASGLAFAVLAYIAYAFIPCYVRSWNRGRDNTPIPINTNKGYKEKKKVEVLILLATFTFTISYATGLNPPGGFWSSTQHEKEDGRLLHLAGNPIMEDTRRRRYRAFFVCNTVVLLASLLVILLLLANKVSRIISARVVRIYGFIAVALLGLMGAYATGSSRETENTVMVIVSLSTVIPAWVGLQLALNYVFHWKPIRNVRDNFSQWSKKSSPAGDSAVASTVFKNNCYLAMVLAGFAVCITYQAGMDPPGGLWQDNLDGHEIGRPVLQTTHHARYQVFFYSNSAAFVTSLVLVMMVQSKFLLTLHTLEGCMVLDLICLVTAYAAGSTRDAKRSIYVVIVIGLILIYIAVHVCAVGLKENVVAEPVPVPAATTSAPAFARRVAGERSSNQQLDDNGQVLRLIAILAAALTYQAGLSPPGGFWPADDEQLGHRAGYPVLLDNYPRRYSAFFYCNAVSFMASVAVILLLVNQKLYRRVIRGYRLHACMALGMYALMGAYASGSSRHLKTSIYMLTMVMAVVLLPVCIFSYNRFVRYRIKHQVEPTTRPRRR</sequence>
<feature type="transmembrane region" description="Helical" evidence="1">
    <location>
        <begin position="264"/>
        <end position="282"/>
    </location>
</feature>
<organism evidence="3">
    <name type="scientific">Triticum aestivum</name>
    <name type="common">Wheat</name>
    <dbReference type="NCBI Taxonomy" id="4565"/>
    <lineage>
        <taxon>Eukaryota</taxon>
        <taxon>Viridiplantae</taxon>
        <taxon>Streptophyta</taxon>
        <taxon>Embryophyta</taxon>
        <taxon>Tracheophyta</taxon>
        <taxon>Spermatophyta</taxon>
        <taxon>Magnoliopsida</taxon>
        <taxon>Liliopsida</taxon>
        <taxon>Poales</taxon>
        <taxon>Poaceae</taxon>
        <taxon>BOP clade</taxon>
        <taxon>Pooideae</taxon>
        <taxon>Triticodae</taxon>
        <taxon>Triticeae</taxon>
        <taxon>Triticinae</taxon>
        <taxon>Triticum</taxon>
    </lineage>
</organism>
<dbReference type="Proteomes" id="UP000019116">
    <property type="component" value="Chromosome 2B"/>
</dbReference>
<feature type="transmembrane region" description="Helical" evidence="1">
    <location>
        <begin position="66"/>
        <end position="88"/>
    </location>
</feature>
<feature type="domain" description="PGG" evidence="2">
    <location>
        <begin position="515"/>
        <end position="628"/>
    </location>
</feature>
<dbReference type="EnsemblPlants" id="TraesCS2B02G065700.1">
    <property type="protein sequence ID" value="TraesCS2B02G065700.1"/>
    <property type="gene ID" value="TraesCS2B02G065700"/>
</dbReference>
<feature type="transmembrane region" description="Helical" evidence="1">
    <location>
        <begin position="231"/>
        <end position="252"/>
    </location>
</feature>